<sequence>MISSGLNKCLPYDMKTGTHQEPTRRRVSVPIKTRTRRTRLDNLLQTMQDTNEKRPAPEAPVAAQPFLLQRTPPRQSPKQPSLPLPPLPKTPFSDFKGTVNIQKRDCECLMSPGSHFRFFKDDISFKFKSIFASPATEEKSVEVSSLKSASQCLPYKNVKKQEGETSNSDVAEGRSSRILQVETSSRKRCRDDEDSVRDSKKAKRTHDNTKGRGVTSGSNMLKDGDGQAPSVTFPSSSNSPPSSSNSVRPSSRSDRSSSRSDRPSSRSDRSSSRSDRPSSRSSSRSDRPSSRSDRPSSRSSSRSDRPSSRSDRSSSRSDRPSSRSDRPSSRSDRSSSRSFPSVTIPSTSHPAPQKPTPQPAPQKTSPQPALQKTTPQPAPQKTTPPPGISRPAPQKNTPPPGISRPAPQKTTPLQAPQKNTPPPGISRPAPQKTTPLQAPQKTTPPPGISRPAPQKITPLQAPQKTTPPPGISRPAPQKITPLQAPQKTTPPPGISRPAPQKTTPPSATSRSRTIWLDDSEVPQRKSSKGSRNSKKTKASPSTSVGKGVSDQHTPSGTTPAPSPSTHKRNSPPGTSYTTPSLLQEANEVPKVKTVKGPSNLKVDSSRRDSSDRSDDVTPLPSTSDRHKGVKKPVTPAPSTSGRHKNSMPPPVTPAPSTSSRHKSSMPPPVTRAPSASSRHKNSPQLIPKIRFEDLEERPRVKSMMTSSDTTGDFKKTNKTNVTKEGRVQTPSSSMPILIESHQSTHLPPVTPGTSGSGRFGESVSSRKVSVAVKNKPGKSKLDALIQTMETTKEQSSTTETSTFDAPPLWSLSSPSPVHETTYQPQMVPVVPPELTRGEEASGSGPSPDSGTSTLSVSPQEWEALSSYTDSGLEEGCDSIELMGMLHGMWDENVIVNATTDSDGSTVLQLLPRDSSDATQSVLGGESATVKVSSQLSPDNPTGATQPAFNQLAQCDSSDDVPDTNGDKVTGETYIGQYVCEVCASVFKLPRELFVHYAKENHEPSYF</sequence>
<feature type="domain" description="C2H2-type" evidence="2">
    <location>
        <begin position="979"/>
        <end position="1001"/>
    </location>
</feature>
<dbReference type="InterPro" id="IPR013087">
    <property type="entry name" value="Znf_C2H2_type"/>
</dbReference>
<dbReference type="PROSITE" id="PS00028">
    <property type="entry name" value="ZINC_FINGER_C2H2_1"/>
    <property type="match status" value="1"/>
</dbReference>
<feature type="compositionally biased region" description="Low complexity" evidence="1">
    <location>
        <begin position="234"/>
        <end position="250"/>
    </location>
</feature>
<proteinExistence type="predicted"/>
<feature type="region of interest" description="Disordered" evidence="1">
    <location>
        <begin position="834"/>
        <end position="858"/>
    </location>
</feature>
<reference evidence="3" key="1">
    <citation type="submission" date="2023-11" db="EMBL/GenBank/DDBJ databases">
        <title>Genome assemblies of two species of porcelain crab, Petrolisthes cinctipes and Petrolisthes manimaculis (Anomura: Porcellanidae).</title>
        <authorList>
            <person name="Angst P."/>
        </authorList>
    </citation>
    <scope>NUCLEOTIDE SEQUENCE</scope>
    <source>
        <strain evidence="3">PB745_02</strain>
        <tissue evidence="3">Gill</tissue>
    </source>
</reference>
<dbReference type="EMBL" id="JAWZYT010000633">
    <property type="protein sequence ID" value="KAK4320838.1"/>
    <property type="molecule type" value="Genomic_DNA"/>
</dbReference>
<name>A0AAE1UE02_9EUCA</name>
<feature type="region of interest" description="Disordered" evidence="1">
    <location>
        <begin position="789"/>
        <end position="808"/>
    </location>
</feature>
<feature type="compositionally biased region" description="Polar residues" evidence="1">
    <location>
        <begin position="571"/>
        <end position="583"/>
    </location>
</feature>
<dbReference type="PRINTS" id="PR01217">
    <property type="entry name" value="PRICHEXTENSN"/>
</dbReference>
<feature type="compositionally biased region" description="Low complexity" evidence="1">
    <location>
        <begin position="361"/>
        <end position="375"/>
    </location>
</feature>
<dbReference type="AlphaFoldDB" id="A0AAE1UE02"/>
<feature type="compositionally biased region" description="Basic and acidic residues" evidence="1">
    <location>
        <begin position="689"/>
        <end position="699"/>
    </location>
</feature>
<accession>A0AAE1UE02</accession>
<feature type="compositionally biased region" description="Low complexity" evidence="1">
    <location>
        <begin position="762"/>
        <end position="774"/>
    </location>
</feature>
<feature type="compositionally biased region" description="Polar residues" evidence="1">
    <location>
        <begin position="431"/>
        <end position="441"/>
    </location>
</feature>
<feature type="compositionally biased region" description="Basic and acidic residues" evidence="1">
    <location>
        <begin position="603"/>
        <end position="615"/>
    </location>
</feature>
<feature type="region of interest" description="Disordered" evidence="1">
    <location>
        <begin position="1"/>
        <end position="93"/>
    </location>
</feature>
<feature type="compositionally biased region" description="Basic residues" evidence="1">
    <location>
        <begin position="525"/>
        <end position="537"/>
    </location>
</feature>
<gene>
    <name evidence="3" type="ORF">Pmani_008324</name>
</gene>
<feature type="compositionally biased region" description="Low complexity" evidence="1">
    <location>
        <begin position="503"/>
        <end position="513"/>
    </location>
</feature>
<protein>
    <recommendedName>
        <fullName evidence="2">C2H2-type domain-containing protein</fullName>
    </recommendedName>
</protein>
<evidence type="ECO:0000313" key="3">
    <source>
        <dbReference type="EMBL" id="KAK4320838.1"/>
    </source>
</evidence>
<feature type="region of interest" description="Disordered" evidence="1">
    <location>
        <begin position="160"/>
        <end position="774"/>
    </location>
</feature>
<feature type="compositionally biased region" description="Basic and acidic residues" evidence="1">
    <location>
        <begin position="711"/>
        <end position="726"/>
    </location>
</feature>
<keyword evidence="4" id="KW-1185">Reference proteome</keyword>
<feature type="compositionally biased region" description="Low complexity" evidence="1">
    <location>
        <begin position="841"/>
        <end position="855"/>
    </location>
</feature>
<feature type="compositionally biased region" description="Polar residues" evidence="1">
    <location>
        <begin position="408"/>
        <end position="418"/>
    </location>
</feature>
<organism evidence="3 4">
    <name type="scientific">Petrolisthes manimaculis</name>
    <dbReference type="NCBI Taxonomy" id="1843537"/>
    <lineage>
        <taxon>Eukaryota</taxon>
        <taxon>Metazoa</taxon>
        <taxon>Ecdysozoa</taxon>
        <taxon>Arthropoda</taxon>
        <taxon>Crustacea</taxon>
        <taxon>Multicrustacea</taxon>
        <taxon>Malacostraca</taxon>
        <taxon>Eumalacostraca</taxon>
        <taxon>Eucarida</taxon>
        <taxon>Decapoda</taxon>
        <taxon>Pleocyemata</taxon>
        <taxon>Anomura</taxon>
        <taxon>Galatheoidea</taxon>
        <taxon>Porcellanidae</taxon>
        <taxon>Petrolisthes</taxon>
    </lineage>
</organism>
<dbReference type="Proteomes" id="UP001292094">
    <property type="component" value="Unassembled WGS sequence"/>
</dbReference>
<evidence type="ECO:0000313" key="4">
    <source>
        <dbReference type="Proteomes" id="UP001292094"/>
    </source>
</evidence>
<feature type="compositionally biased region" description="Polar residues" evidence="1">
    <location>
        <begin position="339"/>
        <end position="349"/>
    </location>
</feature>
<feature type="compositionally biased region" description="Pro residues" evidence="1">
    <location>
        <begin position="376"/>
        <end position="388"/>
    </location>
</feature>
<feature type="compositionally biased region" description="Pro residues" evidence="1">
    <location>
        <begin position="80"/>
        <end position="89"/>
    </location>
</feature>
<evidence type="ECO:0000256" key="1">
    <source>
        <dbReference type="SAM" id="MobiDB-lite"/>
    </source>
</evidence>
<evidence type="ECO:0000259" key="2">
    <source>
        <dbReference type="PROSITE" id="PS00028"/>
    </source>
</evidence>
<feature type="compositionally biased region" description="Basic and acidic residues" evidence="1">
    <location>
        <begin position="251"/>
        <end position="335"/>
    </location>
</feature>
<comment type="caution">
    <text evidence="3">The sequence shown here is derived from an EMBL/GenBank/DDBJ whole genome shotgun (WGS) entry which is preliminary data.</text>
</comment>
<feature type="compositionally biased region" description="Polar residues" evidence="1">
    <location>
        <begin position="727"/>
        <end position="745"/>
    </location>
</feature>